<evidence type="ECO:0000313" key="3">
    <source>
        <dbReference type="Proteomes" id="UP000073816"/>
    </source>
</evidence>
<gene>
    <name evidence="2" type="ORF">AO498_12555</name>
</gene>
<dbReference type="SUPFAM" id="SSF52540">
    <property type="entry name" value="P-loop containing nucleoside triphosphate hydrolases"/>
    <property type="match status" value="1"/>
</dbReference>
<proteinExistence type="predicted"/>
<organism evidence="2 3">
    <name type="scientific">Algoriphagus sanaruensis</name>
    <dbReference type="NCBI Taxonomy" id="1727163"/>
    <lineage>
        <taxon>Bacteria</taxon>
        <taxon>Pseudomonadati</taxon>
        <taxon>Bacteroidota</taxon>
        <taxon>Cytophagia</taxon>
        <taxon>Cytophagales</taxon>
        <taxon>Cyclobacteriaceae</taxon>
        <taxon>Algoriphagus</taxon>
    </lineage>
</organism>
<sequence>MDTQLILHIGQHKTGSKALQSAFFSNRKLLAEKGVFYPVLNPKNQVKAYEISHFKLFAILRHEVMNELDSDLADDYLSAHQSVMGQDRNLETLFRSLSAEVRKKKYSTVILSAEDLFDMHSAQEIGFNSEYIRSAVSKIYLCCDQVGFVPKVVVYLRRQDDLLIAHYNQYIKGAAFPELDFETYTSQFFPRLKSSSILRFWMDQFGQERVQFRPYEKETLSGGIVPDFFESVLQMPIPKGWQEPKKDIESVNATPPRDYIEFIRIQKVQGNSKNSFPQELILQAALNSQKIGLNGSEWLSGNERKGLIEHLRDENLTLSDWSKRATEFYFTELNIQSDAENLTYPGLSPAKAIEISKQVHELWTKAKMNKFKARLTKLSWIGIASLILLFFFIKAIN</sequence>
<keyword evidence="1" id="KW-1133">Transmembrane helix</keyword>
<evidence type="ECO:0008006" key="4">
    <source>
        <dbReference type="Google" id="ProtNLM"/>
    </source>
</evidence>
<dbReference type="Proteomes" id="UP000073816">
    <property type="component" value="Chromosome"/>
</dbReference>
<dbReference type="EMBL" id="CP012836">
    <property type="protein sequence ID" value="AMQ57271.1"/>
    <property type="molecule type" value="Genomic_DNA"/>
</dbReference>
<dbReference type="InterPro" id="IPR027417">
    <property type="entry name" value="P-loop_NTPase"/>
</dbReference>
<dbReference type="PATRIC" id="fig|1727163.4.peg.2625"/>
<evidence type="ECO:0000313" key="2">
    <source>
        <dbReference type="EMBL" id="AMQ57271.1"/>
    </source>
</evidence>
<dbReference type="OrthoDB" id="1349535at2"/>
<protein>
    <recommendedName>
        <fullName evidence="4">Sulfotransferase domain-containing protein</fullName>
    </recommendedName>
</protein>
<feature type="transmembrane region" description="Helical" evidence="1">
    <location>
        <begin position="378"/>
        <end position="396"/>
    </location>
</feature>
<keyword evidence="1" id="KW-0812">Transmembrane</keyword>
<evidence type="ECO:0000256" key="1">
    <source>
        <dbReference type="SAM" id="Phobius"/>
    </source>
</evidence>
<dbReference type="KEGG" id="alm:AO498_12555"/>
<keyword evidence="1" id="KW-0472">Membrane</keyword>
<accession>A0A142EQ66</accession>
<name>A0A142EQ66_9BACT</name>
<reference evidence="2 3" key="2">
    <citation type="journal article" date="2016" name="Genome Announc.">
        <title>Complete Genome Sequence of Algoriphagus sp. Strain M8-2, Isolated from a Brackish Lake.</title>
        <authorList>
            <person name="Muraguchi Y."/>
            <person name="Kushimoto K."/>
            <person name="Ohtsubo Y."/>
            <person name="Suzuki T."/>
            <person name="Dohra H."/>
            <person name="Kimbara K."/>
            <person name="Shintani M."/>
        </authorList>
    </citation>
    <scope>NUCLEOTIDE SEQUENCE [LARGE SCALE GENOMIC DNA]</scope>
    <source>
        <strain evidence="2 3">M8-2</strain>
    </source>
</reference>
<dbReference type="AlphaFoldDB" id="A0A142EQ66"/>
<dbReference type="RefSeq" id="WP_148660235.1">
    <property type="nucleotide sequence ID" value="NZ_CP012836.1"/>
</dbReference>
<reference evidence="3" key="1">
    <citation type="submission" date="2015-09" db="EMBL/GenBank/DDBJ databases">
        <title>Complete sequence of Algoriphagus sp. M8-2.</title>
        <authorList>
            <person name="Shintani M."/>
        </authorList>
    </citation>
    <scope>NUCLEOTIDE SEQUENCE [LARGE SCALE GENOMIC DNA]</scope>
    <source>
        <strain evidence="3">M8-2</strain>
    </source>
</reference>
<dbReference type="STRING" id="1727163.AO498_12555"/>
<keyword evidence="3" id="KW-1185">Reference proteome</keyword>